<dbReference type="Proteomes" id="UP000509684">
    <property type="component" value="Chromosome"/>
</dbReference>
<proteinExistence type="predicted"/>
<sequence length="68" mass="7538">MRTARHHQGWQILPADYLRWISVAAAWRFSCVALAACHAAARGHEGIPTSEDSVWLARTVSPRVGGKR</sequence>
<evidence type="ECO:0000313" key="2">
    <source>
        <dbReference type="EMBL" id="QLH51907.1"/>
    </source>
</evidence>
<feature type="chain" id="PRO_5028339563" evidence="1">
    <location>
        <begin position="36"/>
        <end position="68"/>
    </location>
</feature>
<accession>A0A7D5NDU1</accession>
<gene>
    <name evidence="2" type="ORF">HWD57_20535</name>
</gene>
<dbReference type="EMBL" id="CP058708">
    <property type="protein sequence ID" value="QLH51907.1"/>
    <property type="molecule type" value="Genomic_DNA"/>
</dbReference>
<evidence type="ECO:0000256" key="1">
    <source>
        <dbReference type="SAM" id="SignalP"/>
    </source>
</evidence>
<feature type="signal peptide" evidence="1">
    <location>
        <begin position="1"/>
        <end position="35"/>
    </location>
</feature>
<organism evidence="2 3">
    <name type="scientific">Candidatus Accumulibacter cognatus</name>
    <dbReference type="NCBI Taxonomy" id="2954383"/>
    <lineage>
        <taxon>Bacteria</taxon>
        <taxon>Pseudomonadati</taxon>
        <taxon>Pseudomonadota</taxon>
        <taxon>Betaproteobacteria</taxon>
        <taxon>Candidatus Accumulibacter</taxon>
    </lineage>
</organism>
<dbReference type="AlphaFoldDB" id="A0A7D5NDU1"/>
<reference evidence="2 3" key="1">
    <citation type="journal article" date="2019" name="Microbiome">
        <title>Annotated bacterial chromosomes from frame-shift-corrected long-read metagenomic data.</title>
        <authorList>
            <person name="Arumugam K."/>
            <person name="Bagci C."/>
            <person name="Bessarab I."/>
            <person name="Beier S."/>
            <person name="Buchfink B."/>
            <person name="Gorska A."/>
            <person name="Qiu G."/>
            <person name="Huson D.H."/>
            <person name="Williams R.B.H."/>
        </authorList>
    </citation>
    <scope>NUCLEOTIDE SEQUENCE [LARGE SCALE GENOMIC DNA]</scope>
    <source>
        <strain evidence="2">SSA1</strain>
    </source>
</reference>
<dbReference type="KEGG" id="acog:HWD57_20535"/>
<keyword evidence="1" id="KW-0732">Signal</keyword>
<evidence type="ECO:0000313" key="3">
    <source>
        <dbReference type="Proteomes" id="UP000509684"/>
    </source>
</evidence>
<protein>
    <submittedName>
        <fullName evidence="2">Uncharacterized protein</fullName>
    </submittedName>
</protein>
<name>A0A7D5NDU1_9PROT</name>